<evidence type="ECO:0000313" key="4">
    <source>
        <dbReference type="Proteomes" id="UP000317371"/>
    </source>
</evidence>
<dbReference type="SUPFAM" id="SSF56300">
    <property type="entry name" value="Metallo-dependent phosphatases"/>
    <property type="match status" value="1"/>
</dbReference>
<dbReference type="OrthoDB" id="9813918at2"/>
<name>A0A540VKF7_9CHLR</name>
<organism evidence="3 4">
    <name type="scientific">Litorilinea aerophila</name>
    <dbReference type="NCBI Taxonomy" id="1204385"/>
    <lineage>
        <taxon>Bacteria</taxon>
        <taxon>Bacillati</taxon>
        <taxon>Chloroflexota</taxon>
        <taxon>Caldilineae</taxon>
        <taxon>Caldilineales</taxon>
        <taxon>Caldilineaceae</taxon>
        <taxon>Litorilinea</taxon>
    </lineage>
</organism>
<dbReference type="AlphaFoldDB" id="A0A540VKF7"/>
<dbReference type="CDD" id="cd00838">
    <property type="entry name" value="MPP_superfamily"/>
    <property type="match status" value="1"/>
</dbReference>
<dbReference type="InterPro" id="IPR024654">
    <property type="entry name" value="Calcineurin-like_PHP_lpxH"/>
</dbReference>
<dbReference type="InterPro" id="IPR050126">
    <property type="entry name" value="Ap4A_hydrolase"/>
</dbReference>
<keyword evidence="4" id="KW-1185">Reference proteome</keyword>
<dbReference type="Proteomes" id="UP000317371">
    <property type="component" value="Unassembled WGS sequence"/>
</dbReference>
<evidence type="ECO:0000256" key="1">
    <source>
        <dbReference type="ARBA" id="ARBA00008950"/>
    </source>
</evidence>
<comment type="similarity">
    <text evidence="1">Belongs to the metallophosphoesterase superfamily. YfcE family.</text>
</comment>
<reference evidence="3 4" key="1">
    <citation type="submission" date="2019-06" db="EMBL/GenBank/DDBJ databases">
        <title>Genome sequence of Litorilinea aerophila BAA-2444.</title>
        <authorList>
            <person name="Maclea K.S."/>
            <person name="Maurais E.G."/>
            <person name="Iannazzi L.C."/>
        </authorList>
    </citation>
    <scope>NUCLEOTIDE SEQUENCE [LARGE SCALE GENOMIC DNA]</scope>
    <source>
        <strain evidence="3 4">ATCC BAA-2444</strain>
    </source>
</reference>
<dbReference type="PANTHER" id="PTHR42850:SF2">
    <property type="entry name" value="BLL5683 PROTEIN"/>
    <property type="match status" value="1"/>
</dbReference>
<evidence type="ECO:0000259" key="2">
    <source>
        <dbReference type="Pfam" id="PF12850"/>
    </source>
</evidence>
<dbReference type="RefSeq" id="WP_141608844.1">
    <property type="nucleotide sequence ID" value="NZ_VIGC02000004.1"/>
</dbReference>
<gene>
    <name evidence="3" type="ORF">FKZ61_04340</name>
</gene>
<dbReference type="EMBL" id="VIGC01000004">
    <property type="protein sequence ID" value="TQE97248.1"/>
    <property type="molecule type" value="Genomic_DNA"/>
</dbReference>
<dbReference type="Gene3D" id="3.60.21.10">
    <property type="match status" value="1"/>
</dbReference>
<dbReference type="GO" id="GO:0005737">
    <property type="term" value="C:cytoplasm"/>
    <property type="evidence" value="ECO:0007669"/>
    <property type="project" value="TreeGrafter"/>
</dbReference>
<proteinExistence type="inferred from homology"/>
<accession>A0A540VKF7</accession>
<dbReference type="PANTHER" id="PTHR42850">
    <property type="entry name" value="METALLOPHOSPHOESTERASE"/>
    <property type="match status" value="1"/>
</dbReference>
<protein>
    <submittedName>
        <fullName evidence="3">Metallophosphoesterase family protein</fullName>
    </submittedName>
</protein>
<dbReference type="GO" id="GO:0016791">
    <property type="term" value="F:phosphatase activity"/>
    <property type="evidence" value="ECO:0007669"/>
    <property type="project" value="TreeGrafter"/>
</dbReference>
<feature type="domain" description="Calcineurin-like phosphoesterase" evidence="2">
    <location>
        <begin position="1"/>
        <end position="197"/>
    </location>
</feature>
<dbReference type="InParanoid" id="A0A540VKF7"/>
<comment type="caution">
    <text evidence="3">The sequence shown here is derived from an EMBL/GenBank/DDBJ whole genome shotgun (WGS) entry which is preliminary data.</text>
</comment>
<sequence length="283" mass="31780">MRIAILADIHGNLPALAAVHADLQRQAPDAVYLAGDQINRCPWNNEVMDLMRDEGWPAIAGNHEWVVARLGTPENRPPFTNRARFPDLWWTREHLTAAHLATIRTLPASRLLAFPGTTPIRLIHGLPDNPFVGILPETPEPEVAAALAGVAEPVVVCGHTHRPMARRCGRWYVVNGGSVGMPYNGDPRAQYLLLDWTQGQWHPTFRQVAYPLSAVTEGFARYRLEEAWGALARLYLRTILTGQPWASDFGQWMKEQPEQLQQDLDRAVALYLARHGPDRWAFG</sequence>
<dbReference type="Pfam" id="PF12850">
    <property type="entry name" value="Metallophos_2"/>
    <property type="match status" value="1"/>
</dbReference>
<dbReference type="InterPro" id="IPR029052">
    <property type="entry name" value="Metallo-depent_PP-like"/>
</dbReference>
<evidence type="ECO:0000313" key="3">
    <source>
        <dbReference type="EMBL" id="TQE97248.1"/>
    </source>
</evidence>